<dbReference type="EMBL" id="OMOD01000147">
    <property type="protein sequence ID" value="SPF44151.1"/>
    <property type="molecule type" value="Genomic_DNA"/>
</dbReference>
<dbReference type="PANTHER" id="PTHR11785">
    <property type="entry name" value="AMINO ACID TRANSPORTER"/>
    <property type="match status" value="1"/>
</dbReference>
<proteinExistence type="predicted"/>
<feature type="transmembrane region" description="Helical" evidence="5">
    <location>
        <begin position="178"/>
        <end position="200"/>
    </location>
</feature>
<feature type="transmembrane region" description="Helical" evidence="5">
    <location>
        <begin position="50"/>
        <end position="73"/>
    </location>
</feature>
<feature type="transmembrane region" description="Helical" evidence="5">
    <location>
        <begin position="232"/>
        <end position="250"/>
    </location>
</feature>
<evidence type="ECO:0000313" key="7">
    <source>
        <dbReference type="Proteomes" id="UP000238701"/>
    </source>
</evidence>
<feature type="transmembrane region" description="Helical" evidence="5">
    <location>
        <begin position="470"/>
        <end position="486"/>
    </location>
</feature>
<keyword evidence="3 5" id="KW-1133">Transmembrane helix</keyword>
<evidence type="ECO:0000256" key="5">
    <source>
        <dbReference type="SAM" id="Phobius"/>
    </source>
</evidence>
<dbReference type="Proteomes" id="UP000238701">
    <property type="component" value="Unassembled WGS sequence"/>
</dbReference>
<dbReference type="PIRSF" id="PIRSF006060">
    <property type="entry name" value="AA_transporter"/>
    <property type="match status" value="1"/>
</dbReference>
<sequence>MTQPSRESPSPEFARGLNLFDSTMVVVGAMIGSGIFIVPAEMARHVGSAGWLLVAWGVAGVLTIAGALCYGELSAMMPHAGGMYIYLREAYSPLWGFLYGWTLFSVIETGTIAAVAVAFARFSGVLWPLVSEERYLIPPLRLSTHYAVSLSTAQLLAIGVIALLTFGNTLGLRYGKAIQNVFTVAKTGALGSLIVLGIFYGRNSAAVSANFSSPWHPHAVDSLGSGLDATTAFGLFVAICLSQTGSLFSADSWHNIAFAAAEVRKAERNVTRAMVMGATIVIALYVLANVAYMVTLPLEAIQHAPADRVGTATLEAMFPRAGSSVMAAAIMISTFGTINALTLTGARVYYAMARQKLFFPFAGRLNAASVPASSLKLQGLWAALLVLPRIYVPASHSWGNLYSNLLEYVISSALIFYVLTVAGVFRLRVLRPDAPRPYRTLGYPFVPAFYILAATVILIVLFVYRPSTTWPGLLIVLLGIPVYKLIGWTQRLQAAPPPPPQKAGFQKPE</sequence>
<dbReference type="AlphaFoldDB" id="A0A2U3KWW8"/>
<keyword evidence="4 5" id="KW-0472">Membrane</keyword>
<dbReference type="InterPro" id="IPR002293">
    <property type="entry name" value="AA/rel_permease1"/>
</dbReference>
<feature type="transmembrane region" description="Helical" evidence="5">
    <location>
        <begin position="408"/>
        <end position="429"/>
    </location>
</feature>
<accession>A0A2U3KWW8</accession>
<dbReference type="InterPro" id="IPR050598">
    <property type="entry name" value="AminoAcid_Transporter"/>
</dbReference>
<evidence type="ECO:0000256" key="3">
    <source>
        <dbReference type="ARBA" id="ARBA00022989"/>
    </source>
</evidence>
<dbReference type="GO" id="GO:0016020">
    <property type="term" value="C:membrane"/>
    <property type="evidence" value="ECO:0007669"/>
    <property type="project" value="UniProtKB-SubCell"/>
</dbReference>
<comment type="subcellular location">
    <subcellularLocation>
        <location evidence="1">Membrane</location>
        <topology evidence="1">Multi-pass membrane protein</topology>
    </subcellularLocation>
</comment>
<evidence type="ECO:0000256" key="2">
    <source>
        <dbReference type="ARBA" id="ARBA00022692"/>
    </source>
</evidence>
<keyword evidence="2 5" id="KW-0812">Transmembrane</keyword>
<evidence type="ECO:0000256" key="4">
    <source>
        <dbReference type="ARBA" id="ARBA00023136"/>
    </source>
</evidence>
<evidence type="ECO:0000313" key="6">
    <source>
        <dbReference type="EMBL" id="SPF44151.1"/>
    </source>
</evidence>
<dbReference type="GO" id="GO:0015179">
    <property type="term" value="F:L-amino acid transmembrane transporter activity"/>
    <property type="evidence" value="ECO:0007669"/>
    <property type="project" value="TreeGrafter"/>
</dbReference>
<feature type="transmembrane region" description="Helical" evidence="5">
    <location>
        <begin position="20"/>
        <end position="38"/>
    </location>
</feature>
<feature type="transmembrane region" description="Helical" evidence="5">
    <location>
        <begin position="94"/>
        <end position="122"/>
    </location>
</feature>
<dbReference type="PANTHER" id="PTHR11785:SF512">
    <property type="entry name" value="SOBREMESA, ISOFORM B"/>
    <property type="match status" value="1"/>
</dbReference>
<feature type="transmembrane region" description="Helical" evidence="5">
    <location>
        <begin position="270"/>
        <end position="288"/>
    </location>
</feature>
<protein>
    <submittedName>
        <fullName evidence="6">Amino acid permease-associated region</fullName>
    </submittedName>
</protein>
<dbReference type="Pfam" id="PF13520">
    <property type="entry name" value="AA_permease_2"/>
    <property type="match status" value="1"/>
</dbReference>
<feature type="transmembrane region" description="Helical" evidence="5">
    <location>
        <begin position="441"/>
        <end position="464"/>
    </location>
</feature>
<reference evidence="7" key="1">
    <citation type="submission" date="2018-02" db="EMBL/GenBank/DDBJ databases">
        <authorList>
            <person name="Hausmann B."/>
        </authorList>
    </citation>
    <scope>NUCLEOTIDE SEQUENCE [LARGE SCALE GENOMIC DNA]</scope>
    <source>
        <strain evidence="7">Peat soil MAG SbA1</strain>
    </source>
</reference>
<feature type="transmembrane region" description="Helical" evidence="5">
    <location>
        <begin position="142"/>
        <end position="166"/>
    </location>
</feature>
<feature type="transmembrane region" description="Helical" evidence="5">
    <location>
        <begin position="325"/>
        <end position="346"/>
    </location>
</feature>
<dbReference type="Gene3D" id="1.20.1740.10">
    <property type="entry name" value="Amino acid/polyamine transporter I"/>
    <property type="match status" value="1"/>
</dbReference>
<name>A0A2U3KWW8_9BACT</name>
<evidence type="ECO:0000256" key="1">
    <source>
        <dbReference type="ARBA" id="ARBA00004141"/>
    </source>
</evidence>
<organism evidence="6 7">
    <name type="scientific">Candidatus Sulfotelmatobacter kueseliae</name>
    <dbReference type="NCBI Taxonomy" id="2042962"/>
    <lineage>
        <taxon>Bacteria</taxon>
        <taxon>Pseudomonadati</taxon>
        <taxon>Acidobacteriota</taxon>
        <taxon>Terriglobia</taxon>
        <taxon>Terriglobales</taxon>
        <taxon>Candidatus Korobacteraceae</taxon>
        <taxon>Candidatus Sulfotelmatobacter</taxon>
    </lineage>
</organism>
<feature type="transmembrane region" description="Helical" evidence="5">
    <location>
        <begin position="367"/>
        <end position="388"/>
    </location>
</feature>
<gene>
    <name evidence="6" type="ORF">SBA1_520007</name>
</gene>